<dbReference type="Gene3D" id="1.20.1070.10">
    <property type="entry name" value="Rhodopsin 7-helix transmembrane proteins"/>
    <property type="match status" value="1"/>
</dbReference>
<comment type="caution">
    <text evidence="11">The sequence shown here is derived from an EMBL/GenBank/DDBJ whole genome shotgun (WGS) entry which is preliminary data.</text>
</comment>
<gene>
    <name evidence="11" type="ORF">Cfor_10817</name>
</gene>
<dbReference type="EMBL" id="BLKM01000479">
    <property type="protein sequence ID" value="GFG34387.1"/>
    <property type="molecule type" value="Genomic_DNA"/>
</dbReference>
<accession>A0A6L2PX97</accession>
<reference evidence="12" key="1">
    <citation type="submission" date="2020-01" db="EMBL/GenBank/DDBJ databases">
        <title>Draft genome sequence of the Termite Coptotermes fromosanus.</title>
        <authorList>
            <person name="Itakura S."/>
            <person name="Yosikawa Y."/>
            <person name="Umezawa K."/>
        </authorList>
    </citation>
    <scope>NUCLEOTIDE SEQUENCE [LARGE SCALE GENOMIC DNA]</scope>
</reference>
<dbReference type="PANTHER" id="PTHR45695">
    <property type="entry name" value="LEUCOKININ RECEPTOR-RELATED"/>
    <property type="match status" value="1"/>
</dbReference>
<dbReference type="InterPro" id="IPR000276">
    <property type="entry name" value="GPCR_Rhodpsn"/>
</dbReference>
<dbReference type="AlphaFoldDB" id="A0A6L2PX97"/>
<evidence type="ECO:0000256" key="4">
    <source>
        <dbReference type="ARBA" id="ARBA00022989"/>
    </source>
</evidence>
<comment type="subcellular location">
    <subcellularLocation>
        <location evidence="1">Membrane</location>
        <topology evidence="1">Multi-pass membrane protein</topology>
    </subcellularLocation>
</comment>
<proteinExistence type="inferred from homology"/>
<dbReference type="PANTHER" id="PTHR45695:SF37">
    <property type="entry name" value="FREE FATTY ACID RECEPTOR 4-LIKE"/>
    <property type="match status" value="1"/>
</dbReference>
<keyword evidence="4 9" id="KW-1133">Transmembrane helix</keyword>
<dbReference type="GO" id="GO:0005886">
    <property type="term" value="C:plasma membrane"/>
    <property type="evidence" value="ECO:0007669"/>
    <property type="project" value="TreeGrafter"/>
</dbReference>
<evidence type="ECO:0000259" key="10">
    <source>
        <dbReference type="PROSITE" id="PS50262"/>
    </source>
</evidence>
<evidence type="ECO:0000256" key="5">
    <source>
        <dbReference type="ARBA" id="ARBA00023040"/>
    </source>
</evidence>
<dbReference type="OrthoDB" id="9880339at2759"/>
<dbReference type="SUPFAM" id="SSF81321">
    <property type="entry name" value="Family A G protein-coupled receptor-like"/>
    <property type="match status" value="1"/>
</dbReference>
<sequence length="168" mass="18348">MAGIAVTNDGVNSSYVYGNDTTGGWGLRSFFTFYSQFGSGRTVTAGVEVGILMLTFLASVVANGSIAAAVLRYREMRTVTNCFLLNLAAADLVFALGIPAVAATRLTQEWVLGDVTCRILPYSQVSRSQFMLPYVSNSRRGYEWPCRKRVDGLVTRENAVFRLPIKLG</sequence>
<name>A0A6L2PX97_COPFO</name>
<dbReference type="Proteomes" id="UP000502823">
    <property type="component" value="Unassembled WGS sequence"/>
</dbReference>
<dbReference type="PROSITE" id="PS50262">
    <property type="entry name" value="G_PROTEIN_RECEP_F1_2"/>
    <property type="match status" value="1"/>
</dbReference>
<evidence type="ECO:0000256" key="1">
    <source>
        <dbReference type="ARBA" id="ARBA00004141"/>
    </source>
</evidence>
<dbReference type="PRINTS" id="PR00237">
    <property type="entry name" value="GPCRRHODOPSN"/>
</dbReference>
<evidence type="ECO:0000256" key="8">
    <source>
        <dbReference type="ARBA" id="ARBA00023224"/>
    </source>
</evidence>
<keyword evidence="8" id="KW-0807">Transducer</keyword>
<comment type="similarity">
    <text evidence="2">Belongs to the G-protein coupled receptor 1 family.</text>
</comment>
<organism evidence="11 12">
    <name type="scientific">Coptotermes formosanus</name>
    <name type="common">Formosan subterranean termite</name>
    <dbReference type="NCBI Taxonomy" id="36987"/>
    <lineage>
        <taxon>Eukaryota</taxon>
        <taxon>Metazoa</taxon>
        <taxon>Ecdysozoa</taxon>
        <taxon>Arthropoda</taxon>
        <taxon>Hexapoda</taxon>
        <taxon>Insecta</taxon>
        <taxon>Pterygota</taxon>
        <taxon>Neoptera</taxon>
        <taxon>Polyneoptera</taxon>
        <taxon>Dictyoptera</taxon>
        <taxon>Blattodea</taxon>
        <taxon>Blattoidea</taxon>
        <taxon>Termitoidae</taxon>
        <taxon>Rhinotermitidae</taxon>
        <taxon>Coptotermes</taxon>
    </lineage>
</organism>
<evidence type="ECO:0000256" key="7">
    <source>
        <dbReference type="ARBA" id="ARBA00023170"/>
    </source>
</evidence>
<evidence type="ECO:0000256" key="6">
    <source>
        <dbReference type="ARBA" id="ARBA00023136"/>
    </source>
</evidence>
<evidence type="ECO:0000256" key="9">
    <source>
        <dbReference type="SAM" id="Phobius"/>
    </source>
</evidence>
<protein>
    <recommendedName>
        <fullName evidence="10">G-protein coupled receptors family 1 profile domain-containing protein</fullName>
    </recommendedName>
</protein>
<keyword evidence="12" id="KW-1185">Reference proteome</keyword>
<keyword evidence="6 9" id="KW-0472">Membrane</keyword>
<evidence type="ECO:0000256" key="3">
    <source>
        <dbReference type="ARBA" id="ARBA00022692"/>
    </source>
</evidence>
<dbReference type="GO" id="GO:0004930">
    <property type="term" value="F:G protein-coupled receptor activity"/>
    <property type="evidence" value="ECO:0007669"/>
    <property type="project" value="UniProtKB-KW"/>
</dbReference>
<dbReference type="InParanoid" id="A0A6L2PX97"/>
<keyword evidence="7" id="KW-0675">Receptor</keyword>
<evidence type="ECO:0000313" key="12">
    <source>
        <dbReference type="Proteomes" id="UP000502823"/>
    </source>
</evidence>
<evidence type="ECO:0000256" key="2">
    <source>
        <dbReference type="ARBA" id="ARBA00010663"/>
    </source>
</evidence>
<keyword evidence="5" id="KW-0297">G-protein coupled receptor</keyword>
<evidence type="ECO:0000313" key="11">
    <source>
        <dbReference type="EMBL" id="GFG34387.1"/>
    </source>
</evidence>
<keyword evidence="3 9" id="KW-0812">Transmembrane</keyword>
<feature type="transmembrane region" description="Helical" evidence="9">
    <location>
        <begin position="49"/>
        <end position="71"/>
    </location>
</feature>
<dbReference type="InterPro" id="IPR017452">
    <property type="entry name" value="GPCR_Rhodpsn_7TM"/>
</dbReference>
<feature type="transmembrane region" description="Helical" evidence="9">
    <location>
        <begin position="83"/>
        <end position="102"/>
    </location>
</feature>
<dbReference type="Pfam" id="PF00001">
    <property type="entry name" value="7tm_1"/>
    <property type="match status" value="1"/>
</dbReference>
<feature type="domain" description="G-protein coupled receptors family 1 profile" evidence="10">
    <location>
        <begin position="62"/>
        <end position="120"/>
    </location>
</feature>